<dbReference type="KEGG" id="ppso:QPJ95_16780"/>
<dbReference type="RefSeq" id="WP_270920962.1">
    <property type="nucleotide sequence ID" value="NZ_CP127247.1"/>
</dbReference>
<dbReference type="AlphaFoldDB" id="A0A9Y2P630"/>
<dbReference type="GO" id="GO:0003677">
    <property type="term" value="F:DNA binding"/>
    <property type="evidence" value="ECO:0007669"/>
    <property type="project" value="InterPro"/>
</dbReference>
<protein>
    <submittedName>
        <fullName evidence="2">Helix-turn-helix transcriptional regulator</fullName>
    </submittedName>
</protein>
<dbReference type="SUPFAM" id="SSF47413">
    <property type="entry name" value="lambda repressor-like DNA-binding domains"/>
    <property type="match status" value="1"/>
</dbReference>
<evidence type="ECO:0000313" key="2">
    <source>
        <dbReference type="EMBL" id="WIY24240.1"/>
    </source>
</evidence>
<accession>A0A9Y2P630</accession>
<dbReference type="InterPro" id="IPR010982">
    <property type="entry name" value="Lambda_DNA-bd_dom_sf"/>
</dbReference>
<sequence length="95" mass="10700">MKEMRKFSDIAQRLVWHRKLTGLTQLEYATKAGLKRAQLNNWENGDYRISVDGALALRETYGMPLDFIYLGDQNALPMALRNALIEARSGGENGG</sequence>
<gene>
    <name evidence="2" type="ORF">QPJ95_16780</name>
</gene>
<evidence type="ECO:0000313" key="3">
    <source>
        <dbReference type="Proteomes" id="UP001238334"/>
    </source>
</evidence>
<feature type="domain" description="HTH cro/C1-type" evidence="1">
    <location>
        <begin position="18"/>
        <end position="68"/>
    </location>
</feature>
<dbReference type="Proteomes" id="UP001238334">
    <property type="component" value="Chromosome"/>
</dbReference>
<proteinExistence type="predicted"/>
<dbReference type="Pfam" id="PF01381">
    <property type="entry name" value="HTH_3"/>
    <property type="match status" value="1"/>
</dbReference>
<reference evidence="2 3" key="1">
    <citation type="submission" date="2023-06" db="EMBL/GenBank/DDBJ databases">
        <title>Parasedimentitalea psychrophila sp. nov., a psychrophilic bacterium isolated from deep-sea sediment.</title>
        <authorList>
            <person name="Li A."/>
        </authorList>
    </citation>
    <scope>NUCLEOTIDE SEQUENCE [LARGE SCALE GENOMIC DNA]</scope>
    <source>
        <strain evidence="2 3">QS115</strain>
    </source>
</reference>
<keyword evidence="3" id="KW-1185">Reference proteome</keyword>
<evidence type="ECO:0000259" key="1">
    <source>
        <dbReference type="PROSITE" id="PS50943"/>
    </source>
</evidence>
<name>A0A9Y2P630_9RHOB</name>
<dbReference type="SMART" id="SM00530">
    <property type="entry name" value="HTH_XRE"/>
    <property type="match status" value="1"/>
</dbReference>
<dbReference type="EMBL" id="CP127247">
    <property type="protein sequence ID" value="WIY24240.1"/>
    <property type="molecule type" value="Genomic_DNA"/>
</dbReference>
<dbReference type="PROSITE" id="PS50943">
    <property type="entry name" value="HTH_CROC1"/>
    <property type="match status" value="1"/>
</dbReference>
<dbReference type="InterPro" id="IPR001387">
    <property type="entry name" value="Cro/C1-type_HTH"/>
</dbReference>
<dbReference type="Gene3D" id="1.10.260.40">
    <property type="entry name" value="lambda repressor-like DNA-binding domains"/>
    <property type="match status" value="1"/>
</dbReference>
<dbReference type="CDD" id="cd00093">
    <property type="entry name" value="HTH_XRE"/>
    <property type="match status" value="1"/>
</dbReference>
<organism evidence="2 3">
    <name type="scientific">Parasedimentitalea psychrophila</name>
    <dbReference type="NCBI Taxonomy" id="2997337"/>
    <lineage>
        <taxon>Bacteria</taxon>
        <taxon>Pseudomonadati</taxon>
        <taxon>Pseudomonadota</taxon>
        <taxon>Alphaproteobacteria</taxon>
        <taxon>Rhodobacterales</taxon>
        <taxon>Paracoccaceae</taxon>
        <taxon>Parasedimentitalea</taxon>
    </lineage>
</organism>